<reference evidence="1 2" key="1">
    <citation type="submission" date="2019-02" db="EMBL/GenBank/DDBJ databases">
        <title>Deep-cultivation of Planctomycetes and their phenomic and genomic characterization uncovers novel biology.</title>
        <authorList>
            <person name="Wiegand S."/>
            <person name="Jogler M."/>
            <person name="Boedeker C."/>
            <person name="Pinto D."/>
            <person name="Vollmers J."/>
            <person name="Rivas-Marin E."/>
            <person name="Kohn T."/>
            <person name="Peeters S.H."/>
            <person name="Heuer A."/>
            <person name="Rast P."/>
            <person name="Oberbeckmann S."/>
            <person name="Bunk B."/>
            <person name="Jeske O."/>
            <person name="Meyerdierks A."/>
            <person name="Storesund J.E."/>
            <person name="Kallscheuer N."/>
            <person name="Luecker S."/>
            <person name="Lage O.M."/>
            <person name="Pohl T."/>
            <person name="Merkel B.J."/>
            <person name="Hornburger P."/>
            <person name="Mueller R.-W."/>
            <person name="Bruemmer F."/>
            <person name="Labrenz M."/>
            <person name="Spormann A.M."/>
            <person name="Op Den Camp H."/>
            <person name="Overmann J."/>
            <person name="Amann R."/>
            <person name="Jetten M.S.M."/>
            <person name="Mascher T."/>
            <person name="Medema M.H."/>
            <person name="Devos D.P."/>
            <person name="Kaster A.-K."/>
            <person name="Ovreas L."/>
            <person name="Rohde M."/>
            <person name="Galperin M.Y."/>
            <person name="Jogler C."/>
        </authorList>
    </citation>
    <scope>NUCLEOTIDE SEQUENCE [LARGE SCALE GENOMIC DNA]</scope>
    <source>
        <strain evidence="1 2">CA13</strain>
    </source>
</reference>
<dbReference type="Proteomes" id="UP000315010">
    <property type="component" value="Unassembled WGS sequence"/>
</dbReference>
<organism evidence="1 2">
    <name type="scientific">Novipirellula herctigrandis</name>
    <dbReference type="NCBI Taxonomy" id="2527986"/>
    <lineage>
        <taxon>Bacteria</taxon>
        <taxon>Pseudomonadati</taxon>
        <taxon>Planctomycetota</taxon>
        <taxon>Planctomycetia</taxon>
        <taxon>Pirellulales</taxon>
        <taxon>Pirellulaceae</taxon>
        <taxon>Novipirellula</taxon>
    </lineage>
</organism>
<evidence type="ECO:0000313" key="2">
    <source>
        <dbReference type="Proteomes" id="UP000315010"/>
    </source>
</evidence>
<name>A0A5C5YUS5_9BACT</name>
<dbReference type="AlphaFoldDB" id="A0A5C5YUS5"/>
<proteinExistence type="predicted"/>
<sequence>MVVTLIVITIRPNQKKGTCGNVRIIRELPLCGVACVIGQIHATEVDRLRAWIVDFNPILKRTRFIGIFNRCIVIGHDLVDKEVTGEHLTGFQ</sequence>
<keyword evidence="2" id="KW-1185">Reference proteome</keyword>
<protein>
    <submittedName>
        <fullName evidence="1">Uncharacterized protein</fullName>
    </submittedName>
</protein>
<dbReference type="EMBL" id="SJPJ01000001">
    <property type="protein sequence ID" value="TWT78725.1"/>
    <property type="molecule type" value="Genomic_DNA"/>
</dbReference>
<gene>
    <name evidence="1" type="ORF">CA13_01220</name>
</gene>
<evidence type="ECO:0000313" key="1">
    <source>
        <dbReference type="EMBL" id="TWT78725.1"/>
    </source>
</evidence>
<accession>A0A5C5YUS5</accession>
<comment type="caution">
    <text evidence="1">The sequence shown here is derived from an EMBL/GenBank/DDBJ whole genome shotgun (WGS) entry which is preliminary data.</text>
</comment>